<reference evidence="2" key="1">
    <citation type="submission" date="2015-08" db="UniProtKB">
        <authorList>
            <consortium name="WormBaseParasite"/>
        </authorList>
    </citation>
    <scope>IDENTIFICATION</scope>
</reference>
<name>A0A0K0E5Y8_STRER</name>
<evidence type="ECO:0000313" key="2">
    <source>
        <dbReference type="WBParaSite" id="SSTP_0000492200.1"/>
    </source>
</evidence>
<feature type="compositionally biased region" description="Basic and acidic residues" evidence="1">
    <location>
        <begin position="64"/>
        <end position="74"/>
    </location>
</feature>
<dbReference type="AlphaFoldDB" id="A0A0K0E5Y8"/>
<proteinExistence type="predicted"/>
<evidence type="ECO:0000256" key="1">
    <source>
        <dbReference type="SAM" id="MobiDB-lite"/>
    </source>
</evidence>
<accession>A0A0K0E5Y8</accession>
<feature type="region of interest" description="Disordered" evidence="1">
    <location>
        <begin position="58"/>
        <end position="81"/>
    </location>
</feature>
<sequence>MKSILITLIAATIFFSFFKIGESSLYLNKIDNMQVRSKRQLSVGATGHLAHRLYKEGLQNQKEPVTKNYRDPKDPYSYGKK</sequence>
<organism evidence="2">
    <name type="scientific">Strongyloides stercoralis</name>
    <name type="common">Threadworm</name>
    <dbReference type="NCBI Taxonomy" id="6248"/>
    <lineage>
        <taxon>Eukaryota</taxon>
        <taxon>Metazoa</taxon>
        <taxon>Ecdysozoa</taxon>
        <taxon>Nematoda</taxon>
        <taxon>Chromadorea</taxon>
        <taxon>Rhabditida</taxon>
        <taxon>Tylenchina</taxon>
        <taxon>Panagrolaimomorpha</taxon>
        <taxon>Strongyloidoidea</taxon>
        <taxon>Strongyloididae</taxon>
        <taxon>Strongyloides</taxon>
    </lineage>
</organism>
<dbReference type="WBParaSite" id="SSTP_0000492200.1">
    <property type="protein sequence ID" value="SSTP_0000492200.1"/>
    <property type="gene ID" value="SSTP_0000492200"/>
</dbReference>
<protein>
    <submittedName>
        <fullName evidence="2">Uncharacterized protein</fullName>
    </submittedName>
</protein>